<organism evidence="3 4">
    <name type="scientific">Marinobacterium halophilum</name>
    <dbReference type="NCBI Taxonomy" id="267374"/>
    <lineage>
        <taxon>Bacteria</taxon>
        <taxon>Pseudomonadati</taxon>
        <taxon>Pseudomonadota</taxon>
        <taxon>Gammaproteobacteria</taxon>
        <taxon>Oceanospirillales</taxon>
        <taxon>Oceanospirillaceae</taxon>
        <taxon>Marinobacterium</taxon>
    </lineage>
</organism>
<dbReference type="NCBIfam" id="TIGR01841">
    <property type="entry name" value="phasin"/>
    <property type="match status" value="1"/>
</dbReference>
<sequence>MYDNMLKEMQSKMKPVTELAELNRKAAERIFALQSEFFTNSVNASIAQVKALTEVKDPKDAFTLQMNFLKEQEAQWSEVAEQELAALNEVREEVTSIFEQSLDAMNAMPSVDMSAFTVPAFDLKGFDINAFMPKAAAEAETEKQPAAKPAARKTHSAQAASTSA</sequence>
<dbReference type="RefSeq" id="WP_106592109.1">
    <property type="nucleotide sequence ID" value="NZ_PYGI01000014.1"/>
</dbReference>
<gene>
    <name evidence="3" type="ORF">CLV44_11440</name>
</gene>
<evidence type="ECO:0000256" key="1">
    <source>
        <dbReference type="SAM" id="MobiDB-lite"/>
    </source>
</evidence>
<dbReference type="EMBL" id="PYGI01000014">
    <property type="protein sequence ID" value="PSL13049.1"/>
    <property type="molecule type" value="Genomic_DNA"/>
</dbReference>
<keyword evidence="4" id="KW-1185">Reference proteome</keyword>
<reference evidence="3 4" key="1">
    <citation type="submission" date="2018-03" db="EMBL/GenBank/DDBJ databases">
        <title>Genomic Encyclopedia of Archaeal and Bacterial Type Strains, Phase II (KMG-II): from individual species to whole genera.</title>
        <authorList>
            <person name="Goeker M."/>
        </authorList>
    </citation>
    <scope>NUCLEOTIDE SEQUENCE [LARGE SCALE GENOMIC DNA]</scope>
    <source>
        <strain evidence="3 4">DSM 17586</strain>
    </source>
</reference>
<dbReference type="OrthoDB" id="6119883at2"/>
<feature type="region of interest" description="Disordered" evidence="1">
    <location>
        <begin position="137"/>
        <end position="164"/>
    </location>
</feature>
<comment type="caution">
    <text evidence="3">The sequence shown here is derived from an EMBL/GenBank/DDBJ whole genome shotgun (WGS) entry which is preliminary data.</text>
</comment>
<dbReference type="AlphaFoldDB" id="A0A2P8EUA4"/>
<feature type="domain" description="Phasin" evidence="2">
    <location>
        <begin position="7"/>
        <end position="100"/>
    </location>
</feature>
<accession>A0A2P8EUA4</accession>
<evidence type="ECO:0000259" key="2">
    <source>
        <dbReference type="Pfam" id="PF09361"/>
    </source>
</evidence>
<evidence type="ECO:0000313" key="3">
    <source>
        <dbReference type="EMBL" id="PSL13049.1"/>
    </source>
</evidence>
<protein>
    <submittedName>
        <fullName evidence="3">Phasin family protein</fullName>
    </submittedName>
</protein>
<dbReference type="Proteomes" id="UP000242133">
    <property type="component" value="Unassembled WGS sequence"/>
</dbReference>
<proteinExistence type="predicted"/>
<name>A0A2P8EUA4_9GAMM</name>
<dbReference type="InterPro" id="IPR010127">
    <property type="entry name" value="Phasin_subfam-1"/>
</dbReference>
<dbReference type="Pfam" id="PF09361">
    <property type="entry name" value="Phasin_2"/>
    <property type="match status" value="1"/>
</dbReference>
<dbReference type="InterPro" id="IPR018968">
    <property type="entry name" value="Phasin"/>
</dbReference>
<evidence type="ECO:0000313" key="4">
    <source>
        <dbReference type="Proteomes" id="UP000242133"/>
    </source>
</evidence>